<feature type="region of interest" description="Disordered" evidence="5">
    <location>
        <begin position="248"/>
        <end position="268"/>
    </location>
</feature>
<dbReference type="GO" id="GO:0006508">
    <property type="term" value="P:proteolysis"/>
    <property type="evidence" value="ECO:0007669"/>
    <property type="project" value="UniProtKB-KW"/>
</dbReference>
<sequence length="268" mass="29066">MSNPGPSGKEVLLDAIAQNLGEEAIQAIQPQNVNEPTDQDASKSHRKAPVCMTQSALPRGWNQGGISDIVVGFNREVPRWQPGSVVKWAAWRAGFQSQDDADYAAMQLAQAAEVWNNADIGVTFEWVPLAKDATFVLYHGGDGAGVLARAFFPNNDDLSALVVFSDAFSSDWKPSMHNVFTHELGHVLGLRHEFAIEGLPELGLRPEGAGAVQLGPRNPKSVMNYSPDPPEMQQSDIDSTRMFYGLKADANGKPPKVGGTEVKDYIPQ</sequence>
<keyword evidence="2" id="KW-0479">Metal-binding</keyword>
<dbReference type="InterPro" id="IPR001818">
    <property type="entry name" value="Pept_M10_metallopeptidase"/>
</dbReference>
<evidence type="ECO:0000256" key="2">
    <source>
        <dbReference type="ARBA" id="ARBA00022723"/>
    </source>
</evidence>
<accession>A0A366QW21</accession>
<evidence type="ECO:0000259" key="6">
    <source>
        <dbReference type="Pfam" id="PF00413"/>
    </source>
</evidence>
<name>A0A366QW21_9HYPO</name>
<evidence type="ECO:0000313" key="7">
    <source>
        <dbReference type="EMBL" id="RBR09091.1"/>
    </source>
</evidence>
<dbReference type="GO" id="GO:0008270">
    <property type="term" value="F:zinc ion binding"/>
    <property type="evidence" value="ECO:0007669"/>
    <property type="project" value="InterPro"/>
</dbReference>
<dbReference type="OrthoDB" id="406838at2759"/>
<dbReference type="RefSeq" id="XP_031011796.1">
    <property type="nucleotide sequence ID" value="XM_031164166.1"/>
</dbReference>
<evidence type="ECO:0000313" key="8">
    <source>
        <dbReference type="Proteomes" id="UP000253153"/>
    </source>
</evidence>
<keyword evidence="8" id="KW-1185">Reference proteome</keyword>
<reference evidence="7 8" key="1">
    <citation type="submission" date="2018-06" db="EMBL/GenBank/DDBJ databases">
        <title>Fusarium incarnatum-equiseti species complex species 28.</title>
        <authorList>
            <person name="Gardiner D.M."/>
        </authorList>
    </citation>
    <scope>NUCLEOTIDE SEQUENCE [LARGE SCALE GENOMIC DNA]</scope>
    <source>
        <strain evidence="7 8">FIESC_28</strain>
    </source>
</reference>
<dbReference type="GO" id="GO:0031012">
    <property type="term" value="C:extracellular matrix"/>
    <property type="evidence" value="ECO:0007669"/>
    <property type="project" value="InterPro"/>
</dbReference>
<dbReference type="InterPro" id="IPR024079">
    <property type="entry name" value="MetalloPept_cat_dom_sf"/>
</dbReference>
<dbReference type="AlphaFoldDB" id="A0A366QW21"/>
<dbReference type="Gene3D" id="3.40.390.10">
    <property type="entry name" value="Collagenase (Catalytic Domain)"/>
    <property type="match status" value="1"/>
</dbReference>
<keyword evidence="3" id="KW-0378">Hydrolase</keyword>
<dbReference type="Proteomes" id="UP000253153">
    <property type="component" value="Unassembled WGS sequence"/>
</dbReference>
<gene>
    <name evidence="7" type="ORF">FIESC28_10031</name>
</gene>
<feature type="region of interest" description="Disordered" evidence="5">
    <location>
        <begin position="211"/>
        <end position="234"/>
    </location>
</feature>
<evidence type="ECO:0000256" key="1">
    <source>
        <dbReference type="ARBA" id="ARBA00022670"/>
    </source>
</evidence>
<dbReference type="SUPFAM" id="SSF55486">
    <property type="entry name" value="Metalloproteases ('zincins'), catalytic domain"/>
    <property type="match status" value="1"/>
</dbReference>
<comment type="caution">
    <text evidence="7">The sequence shown here is derived from an EMBL/GenBank/DDBJ whole genome shotgun (WGS) entry which is preliminary data.</text>
</comment>
<keyword evidence="1" id="KW-0645">Protease</keyword>
<organism evidence="7 8">
    <name type="scientific">Fusarium coffeatum</name>
    <dbReference type="NCBI Taxonomy" id="231269"/>
    <lineage>
        <taxon>Eukaryota</taxon>
        <taxon>Fungi</taxon>
        <taxon>Dikarya</taxon>
        <taxon>Ascomycota</taxon>
        <taxon>Pezizomycotina</taxon>
        <taxon>Sordariomycetes</taxon>
        <taxon>Hypocreomycetidae</taxon>
        <taxon>Hypocreales</taxon>
        <taxon>Nectriaceae</taxon>
        <taxon>Fusarium</taxon>
        <taxon>Fusarium incarnatum-equiseti species complex</taxon>
    </lineage>
</organism>
<keyword evidence="4" id="KW-0862">Zinc</keyword>
<dbReference type="Pfam" id="PF00413">
    <property type="entry name" value="Peptidase_M10"/>
    <property type="match status" value="1"/>
</dbReference>
<dbReference type="EMBL" id="QKXC01000273">
    <property type="protein sequence ID" value="RBR09091.1"/>
    <property type="molecule type" value="Genomic_DNA"/>
</dbReference>
<evidence type="ECO:0000256" key="4">
    <source>
        <dbReference type="ARBA" id="ARBA00022833"/>
    </source>
</evidence>
<evidence type="ECO:0000256" key="3">
    <source>
        <dbReference type="ARBA" id="ARBA00022801"/>
    </source>
</evidence>
<proteinExistence type="predicted"/>
<feature type="domain" description="Peptidase M10 metallopeptidase" evidence="6">
    <location>
        <begin position="114"/>
        <end position="193"/>
    </location>
</feature>
<protein>
    <recommendedName>
        <fullName evidence="6">Peptidase M10 metallopeptidase domain-containing protein</fullName>
    </recommendedName>
</protein>
<dbReference type="GO" id="GO:0004222">
    <property type="term" value="F:metalloendopeptidase activity"/>
    <property type="evidence" value="ECO:0007669"/>
    <property type="project" value="InterPro"/>
</dbReference>
<dbReference type="GeneID" id="41999462"/>
<evidence type="ECO:0000256" key="5">
    <source>
        <dbReference type="SAM" id="MobiDB-lite"/>
    </source>
</evidence>